<keyword evidence="2" id="KW-0805">Transcription regulation</keyword>
<reference evidence="6 7" key="1">
    <citation type="journal article" date="2011" name="J. Bacteriol.">
        <title>Draft genome sequence of the polycyclic aromatic hydrocarbon-degrading, genetically engineered bioluminescent bioreporter Pseudomonas fluorescens HK44.</title>
        <authorList>
            <person name="Chauhan A."/>
            <person name="Layton A.C."/>
            <person name="Williams D.E."/>
            <person name="Smartt A.E."/>
            <person name="Ripp S."/>
            <person name="Karpinets T.V."/>
            <person name="Brown S.D."/>
            <person name="Sayler G.S."/>
        </authorList>
    </citation>
    <scope>NUCLEOTIDE SEQUENCE [LARGE SCALE GENOMIC DNA]</scope>
    <source>
        <strain evidence="6 7">HK44</strain>
    </source>
</reference>
<dbReference type="GO" id="GO:0003677">
    <property type="term" value="F:DNA binding"/>
    <property type="evidence" value="ECO:0007669"/>
    <property type="project" value="UniProtKB-KW"/>
</dbReference>
<dbReference type="Proteomes" id="UP000022611">
    <property type="component" value="Unassembled WGS sequence"/>
</dbReference>
<keyword evidence="4" id="KW-0804">Transcription</keyword>
<evidence type="ECO:0000259" key="5">
    <source>
        <dbReference type="PROSITE" id="PS50931"/>
    </source>
</evidence>
<evidence type="ECO:0000313" key="6">
    <source>
        <dbReference type="EMBL" id="EXF93070.1"/>
    </source>
</evidence>
<dbReference type="OrthoDB" id="5526340at2"/>
<dbReference type="AlphaFoldDB" id="A0A010SJ38"/>
<dbReference type="eggNOG" id="COG0583">
    <property type="taxonomic scope" value="Bacteria"/>
</dbReference>
<comment type="caution">
    <text evidence="6">The sequence shown here is derived from an EMBL/GenBank/DDBJ whole genome shotgun (WGS) entry which is preliminary data.</text>
</comment>
<dbReference type="HOGENOM" id="CLU_039613_37_0_6"/>
<evidence type="ECO:0000256" key="2">
    <source>
        <dbReference type="ARBA" id="ARBA00023015"/>
    </source>
</evidence>
<comment type="similarity">
    <text evidence="1">Belongs to the LysR transcriptional regulatory family.</text>
</comment>
<evidence type="ECO:0000256" key="1">
    <source>
        <dbReference type="ARBA" id="ARBA00009437"/>
    </source>
</evidence>
<protein>
    <submittedName>
        <fullName evidence="6">Transcriptional regulator</fullName>
    </submittedName>
</protein>
<accession>A0A010SJ38</accession>
<dbReference type="InterPro" id="IPR058163">
    <property type="entry name" value="LysR-type_TF_proteobact-type"/>
</dbReference>
<dbReference type="Gene3D" id="3.40.190.10">
    <property type="entry name" value="Periplasmic binding protein-like II"/>
    <property type="match status" value="2"/>
</dbReference>
<dbReference type="InterPro" id="IPR000847">
    <property type="entry name" value="LysR_HTH_N"/>
</dbReference>
<dbReference type="PANTHER" id="PTHR30537">
    <property type="entry name" value="HTH-TYPE TRANSCRIPTIONAL REGULATOR"/>
    <property type="match status" value="1"/>
</dbReference>
<organism evidence="6 7">
    <name type="scientific">Pseudomonas fluorescens HK44</name>
    <dbReference type="NCBI Taxonomy" id="1042209"/>
    <lineage>
        <taxon>Bacteria</taxon>
        <taxon>Pseudomonadati</taxon>
        <taxon>Pseudomonadota</taxon>
        <taxon>Gammaproteobacteria</taxon>
        <taxon>Pseudomonadales</taxon>
        <taxon>Pseudomonadaceae</taxon>
        <taxon>Pseudomonas</taxon>
    </lineage>
</organism>
<dbReference type="EMBL" id="AFOY02000015">
    <property type="protein sequence ID" value="EXF93070.1"/>
    <property type="molecule type" value="Genomic_DNA"/>
</dbReference>
<dbReference type="PROSITE" id="PS50931">
    <property type="entry name" value="HTH_LYSR"/>
    <property type="match status" value="1"/>
</dbReference>
<dbReference type="PANTHER" id="PTHR30537:SF5">
    <property type="entry name" value="HTH-TYPE TRANSCRIPTIONAL ACTIVATOR TTDR-RELATED"/>
    <property type="match status" value="1"/>
</dbReference>
<dbReference type="PATRIC" id="fig|1042209.11.peg.3379"/>
<proteinExistence type="inferred from homology"/>
<name>A0A010SJ38_PSEFL</name>
<dbReference type="SUPFAM" id="SSF53850">
    <property type="entry name" value="Periplasmic binding protein-like II"/>
    <property type="match status" value="1"/>
</dbReference>
<feature type="domain" description="HTH lysR-type" evidence="5">
    <location>
        <begin position="5"/>
        <end position="62"/>
    </location>
</feature>
<dbReference type="InterPro" id="IPR036388">
    <property type="entry name" value="WH-like_DNA-bd_sf"/>
</dbReference>
<evidence type="ECO:0000256" key="4">
    <source>
        <dbReference type="ARBA" id="ARBA00023163"/>
    </source>
</evidence>
<dbReference type="RefSeq" id="WP_019690700.1">
    <property type="nucleotide sequence ID" value="NZ_AFOY02000015.1"/>
</dbReference>
<dbReference type="SUPFAM" id="SSF46785">
    <property type="entry name" value="Winged helix' DNA-binding domain"/>
    <property type="match status" value="1"/>
</dbReference>
<dbReference type="Pfam" id="PF00126">
    <property type="entry name" value="HTH_1"/>
    <property type="match status" value="1"/>
</dbReference>
<dbReference type="Gene3D" id="1.10.10.10">
    <property type="entry name" value="Winged helix-like DNA-binding domain superfamily/Winged helix DNA-binding domain"/>
    <property type="match status" value="1"/>
</dbReference>
<evidence type="ECO:0000313" key="7">
    <source>
        <dbReference type="Proteomes" id="UP000022611"/>
    </source>
</evidence>
<dbReference type="GO" id="GO:0003700">
    <property type="term" value="F:DNA-binding transcription factor activity"/>
    <property type="evidence" value="ECO:0007669"/>
    <property type="project" value="InterPro"/>
</dbReference>
<dbReference type="PRINTS" id="PR00039">
    <property type="entry name" value="HTHLYSR"/>
</dbReference>
<keyword evidence="3" id="KW-0238">DNA-binding</keyword>
<dbReference type="Pfam" id="PF03466">
    <property type="entry name" value="LysR_substrate"/>
    <property type="match status" value="1"/>
</dbReference>
<dbReference type="InterPro" id="IPR005119">
    <property type="entry name" value="LysR_subst-bd"/>
</dbReference>
<dbReference type="InterPro" id="IPR036390">
    <property type="entry name" value="WH_DNA-bd_sf"/>
</dbReference>
<sequence>MNRLPPLNAVKVFEVAARMGSFVLAASELGVSSAAVSQQVRHLEEFLGRKLFVRAGNRITLTDAGHAIYPQTSRALNDIAAMTTRILEGDLHSRRLVVSVPFSLAESWLAPKLSELLEFHPQLSIDIRVEDDPVDLVRHDIDLRVSYGDYHYPGLEVIPLVHDEVIPMCTPEFWDVHGNQEFDLAQVQQNLFIHTHWGINYASHPTWHDWFSQASISHYPDPKLGRRSGLSSLSISLARLGLGIALGQKLMARSDLESGRLITLSSVSLRLGHPYCAFVPTAKTGRADIKRMLALLRK</sequence>
<gene>
    <name evidence="6" type="ORF">HK44_005085</name>
</gene>
<evidence type="ECO:0000256" key="3">
    <source>
        <dbReference type="ARBA" id="ARBA00023125"/>
    </source>
</evidence>